<evidence type="ECO:0000313" key="2">
    <source>
        <dbReference type="Proteomes" id="UP000813444"/>
    </source>
</evidence>
<evidence type="ECO:0000313" key="1">
    <source>
        <dbReference type="EMBL" id="KAH7328522.1"/>
    </source>
</evidence>
<organism evidence="1 2">
    <name type="scientific">Stachybotrys elegans</name>
    <dbReference type="NCBI Taxonomy" id="80388"/>
    <lineage>
        <taxon>Eukaryota</taxon>
        <taxon>Fungi</taxon>
        <taxon>Dikarya</taxon>
        <taxon>Ascomycota</taxon>
        <taxon>Pezizomycotina</taxon>
        <taxon>Sordariomycetes</taxon>
        <taxon>Hypocreomycetidae</taxon>
        <taxon>Hypocreales</taxon>
        <taxon>Stachybotryaceae</taxon>
        <taxon>Stachybotrys</taxon>
    </lineage>
</organism>
<dbReference type="Proteomes" id="UP000813444">
    <property type="component" value="Unassembled WGS sequence"/>
</dbReference>
<keyword evidence="2" id="KW-1185">Reference proteome</keyword>
<dbReference type="EMBL" id="JAGPNK010000001">
    <property type="protein sequence ID" value="KAH7328522.1"/>
    <property type="molecule type" value="Genomic_DNA"/>
</dbReference>
<comment type="caution">
    <text evidence="1">The sequence shown here is derived from an EMBL/GenBank/DDBJ whole genome shotgun (WGS) entry which is preliminary data.</text>
</comment>
<sequence>MQAKPRFTTLPTLLADLHCIPRFCWEVWPQIGRPSAMYAGRGNNLDFFSLGHRAHICTHATFHWGKAWTEMGYVLVESNSMRLHNTPLHSIVMEPRCTLGCPSASHGAWMRTVPCLALPPKGRDANIHPLRHHHQTCVMPIRACPGLMVRFPQHTSLLHRPTSSPLLGNPSRFVLILSCLILHTNHIVSLRNIALGSLLLIQLDSSA</sequence>
<dbReference type="AlphaFoldDB" id="A0A8K0T703"/>
<accession>A0A8K0T703</accession>
<proteinExistence type="predicted"/>
<gene>
    <name evidence="1" type="ORF">B0I35DRAFT_20432</name>
</gene>
<name>A0A8K0T703_9HYPO</name>
<reference evidence="1" key="1">
    <citation type="journal article" date="2021" name="Nat. Commun.">
        <title>Genetic determinants of endophytism in the Arabidopsis root mycobiome.</title>
        <authorList>
            <person name="Mesny F."/>
            <person name="Miyauchi S."/>
            <person name="Thiergart T."/>
            <person name="Pickel B."/>
            <person name="Atanasova L."/>
            <person name="Karlsson M."/>
            <person name="Huettel B."/>
            <person name="Barry K.W."/>
            <person name="Haridas S."/>
            <person name="Chen C."/>
            <person name="Bauer D."/>
            <person name="Andreopoulos W."/>
            <person name="Pangilinan J."/>
            <person name="LaButti K."/>
            <person name="Riley R."/>
            <person name="Lipzen A."/>
            <person name="Clum A."/>
            <person name="Drula E."/>
            <person name="Henrissat B."/>
            <person name="Kohler A."/>
            <person name="Grigoriev I.V."/>
            <person name="Martin F.M."/>
            <person name="Hacquard S."/>
        </authorList>
    </citation>
    <scope>NUCLEOTIDE SEQUENCE</scope>
    <source>
        <strain evidence="1">MPI-CAGE-CH-0235</strain>
    </source>
</reference>
<protein>
    <submittedName>
        <fullName evidence="1">Uncharacterized protein</fullName>
    </submittedName>
</protein>